<gene>
    <name evidence="11" type="ORF">SAMN04488241_101245</name>
</gene>
<evidence type="ECO:0000256" key="4">
    <source>
        <dbReference type="ARBA" id="ARBA00022723"/>
    </source>
</evidence>
<dbReference type="AlphaFoldDB" id="A0A1I5PUW2"/>
<feature type="signal peptide" evidence="8">
    <location>
        <begin position="1"/>
        <end position="21"/>
    </location>
</feature>
<evidence type="ECO:0000256" key="6">
    <source>
        <dbReference type="ARBA" id="ARBA00022833"/>
    </source>
</evidence>
<evidence type="ECO:0000256" key="2">
    <source>
        <dbReference type="ARBA" id="ARBA00007357"/>
    </source>
</evidence>
<keyword evidence="6" id="KW-0862">Zinc</keyword>
<keyword evidence="12" id="KW-1185">Reference proteome</keyword>
<dbReference type="GO" id="GO:0016485">
    <property type="term" value="P:protein processing"/>
    <property type="evidence" value="ECO:0007669"/>
    <property type="project" value="TreeGrafter"/>
</dbReference>
<keyword evidence="5" id="KW-0378">Hydrolase</keyword>
<keyword evidence="8" id="KW-0732">Signal</keyword>
<evidence type="ECO:0000313" key="12">
    <source>
        <dbReference type="Proteomes" id="UP000199586"/>
    </source>
</evidence>
<dbReference type="InterPro" id="IPR000718">
    <property type="entry name" value="Peptidase_M13"/>
</dbReference>
<feature type="chain" id="PRO_5011670884" evidence="8">
    <location>
        <begin position="22"/>
        <end position="694"/>
    </location>
</feature>
<dbReference type="Gene3D" id="1.10.1380.10">
    <property type="entry name" value="Neutral endopeptidase , domain2"/>
    <property type="match status" value="1"/>
</dbReference>
<protein>
    <submittedName>
        <fullName evidence="11">Putative endopeptidase</fullName>
    </submittedName>
</protein>
<dbReference type="RefSeq" id="WP_093330231.1">
    <property type="nucleotide sequence ID" value="NZ_FOXP01000001.1"/>
</dbReference>
<name>A0A1I5PUW2_9SPHN</name>
<dbReference type="Proteomes" id="UP000199586">
    <property type="component" value="Unassembled WGS sequence"/>
</dbReference>
<comment type="cofactor">
    <cofactor evidence="1">
        <name>Zn(2+)</name>
        <dbReference type="ChEBI" id="CHEBI:29105"/>
    </cofactor>
</comment>
<feature type="domain" description="Peptidase M13 C-terminal" evidence="9">
    <location>
        <begin position="491"/>
        <end position="690"/>
    </location>
</feature>
<dbReference type="InterPro" id="IPR042089">
    <property type="entry name" value="Peptidase_M13_dom_2"/>
</dbReference>
<dbReference type="PRINTS" id="PR00786">
    <property type="entry name" value="NEPRILYSIN"/>
</dbReference>
<dbReference type="SUPFAM" id="SSF55486">
    <property type="entry name" value="Metalloproteases ('zincins'), catalytic domain"/>
    <property type="match status" value="1"/>
</dbReference>
<evidence type="ECO:0000256" key="7">
    <source>
        <dbReference type="ARBA" id="ARBA00023049"/>
    </source>
</evidence>
<sequence>MRLTFAALLLASVAPATVAVAGPGQASPPANARATDAAAAAGKPKLGDFGVALDNMDTSVKPGDDFYKYVNGKWQERTEIPADRASWGGFAILRDLSDQRTRTLIEQAAAKQNAPGSIPDKIGTTYASFMDAAAIEAAGAKPLAPYMAKVAAVKTPADLARYFADATKRGIDVPIGLGVQQDLKDNSQYAVYAGQGGLGLPDRDYYLVDNPKFAEARTKYVAHIATMLRLANYPDPQAAAQRIFDLEKKIAAVHWTRAEQRQVEKAYNPVATAQLAAQMPGFDWATTVQEAGLAGQPRVIVGQPSALKGTAAIIAATPMATWRDYLAFREISHAARFLSSPFVNENFAFYGTTLSGTPQLKDRWKRGVDLVNGSLGEAVGQVYVQQYFPPESKAKMDELVRNLIAAYDVRLSKLDWMAPETKAKARQKLAAFTPKIGYPDKWKDYSSLKVVKGDVLGNADRANLFEYNRQLAKIGKPVDRSEWFMTPQTVNAYANPLMNEIVFPAAILQPPFFDPNADPAVNYGAIGAVIGHEISHHFDDQGRKFDMRGNLTDWWTPQDVQRFKAYTDKVVAQYAAYEPLPGAHVNGELTLGENIADLAGATVAYDAYRLSLKGKPAPVIDGFSGDQRFFLGFGQVWQTKARDAAVRQQLTTDPHTPGNWRAYVVRNLDPWYASFKVEPGTKYYLAPADRIKVW</sequence>
<dbReference type="OrthoDB" id="9775677at2"/>
<evidence type="ECO:0000256" key="5">
    <source>
        <dbReference type="ARBA" id="ARBA00022801"/>
    </source>
</evidence>
<keyword evidence="4" id="KW-0479">Metal-binding</keyword>
<dbReference type="GO" id="GO:0005886">
    <property type="term" value="C:plasma membrane"/>
    <property type="evidence" value="ECO:0007669"/>
    <property type="project" value="TreeGrafter"/>
</dbReference>
<evidence type="ECO:0000313" key="11">
    <source>
        <dbReference type="EMBL" id="SFP37795.1"/>
    </source>
</evidence>
<dbReference type="STRING" id="634430.SAMN04488241_101245"/>
<reference evidence="11 12" key="1">
    <citation type="submission" date="2016-10" db="EMBL/GenBank/DDBJ databases">
        <authorList>
            <person name="de Groot N.N."/>
        </authorList>
    </citation>
    <scope>NUCLEOTIDE SEQUENCE [LARGE SCALE GENOMIC DNA]</scope>
    <source>
        <strain evidence="11 12">CGMCC 1.9113</strain>
    </source>
</reference>
<dbReference type="InterPro" id="IPR008753">
    <property type="entry name" value="Peptidase_M13_N"/>
</dbReference>
<evidence type="ECO:0000259" key="9">
    <source>
        <dbReference type="Pfam" id="PF01431"/>
    </source>
</evidence>
<dbReference type="GO" id="GO:0004222">
    <property type="term" value="F:metalloendopeptidase activity"/>
    <property type="evidence" value="ECO:0007669"/>
    <property type="project" value="InterPro"/>
</dbReference>
<dbReference type="Pfam" id="PF05649">
    <property type="entry name" value="Peptidase_M13_N"/>
    <property type="match status" value="1"/>
</dbReference>
<dbReference type="CDD" id="cd08662">
    <property type="entry name" value="M13"/>
    <property type="match status" value="1"/>
</dbReference>
<dbReference type="InterPro" id="IPR024079">
    <property type="entry name" value="MetalloPept_cat_dom_sf"/>
</dbReference>
<dbReference type="Gene3D" id="3.40.390.10">
    <property type="entry name" value="Collagenase (Catalytic Domain)"/>
    <property type="match status" value="1"/>
</dbReference>
<dbReference type="PANTHER" id="PTHR11733:SF167">
    <property type="entry name" value="FI17812P1-RELATED"/>
    <property type="match status" value="1"/>
</dbReference>
<dbReference type="EMBL" id="FOXP01000001">
    <property type="protein sequence ID" value="SFP37795.1"/>
    <property type="molecule type" value="Genomic_DNA"/>
</dbReference>
<evidence type="ECO:0000259" key="10">
    <source>
        <dbReference type="Pfam" id="PF05649"/>
    </source>
</evidence>
<dbReference type="PANTHER" id="PTHR11733">
    <property type="entry name" value="ZINC METALLOPROTEASE FAMILY M13 NEPRILYSIN-RELATED"/>
    <property type="match status" value="1"/>
</dbReference>
<dbReference type="PROSITE" id="PS51885">
    <property type="entry name" value="NEPRILYSIN"/>
    <property type="match status" value="1"/>
</dbReference>
<feature type="domain" description="Peptidase M13 N-terminal" evidence="10">
    <location>
        <begin position="62"/>
        <end position="439"/>
    </location>
</feature>
<accession>A0A1I5PUW2</accession>
<dbReference type="GO" id="GO:0046872">
    <property type="term" value="F:metal ion binding"/>
    <property type="evidence" value="ECO:0007669"/>
    <property type="project" value="UniProtKB-KW"/>
</dbReference>
<proteinExistence type="inferred from homology"/>
<evidence type="ECO:0000256" key="1">
    <source>
        <dbReference type="ARBA" id="ARBA00001947"/>
    </source>
</evidence>
<dbReference type="InterPro" id="IPR018497">
    <property type="entry name" value="Peptidase_M13_C"/>
</dbReference>
<dbReference type="Pfam" id="PF01431">
    <property type="entry name" value="Peptidase_M13"/>
    <property type="match status" value="1"/>
</dbReference>
<keyword evidence="3" id="KW-0645">Protease</keyword>
<keyword evidence="7" id="KW-0482">Metalloprotease</keyword>
<evidence type="ECO:0000256" key="3">
    <source>
        <dbReference type="ARBA" id="ARBA00022670"/>
    </source>
</evidence>
<organism evidence="11 12">
    <name type="scientific">Sphingomonas rubra</name>
    <dbReference type="NCBI Taxonomy" id="634430"/>
    <lineage>
        <taxon>Bacteria</taxon>
        <taxon>Pseudomonadati</taxon>
        <taxon>Pseudomonadota</taxon>
        <taxon>Alphaproteobacteria</taxon>
        <taxon>Sphingomonadales</taxon>
        <taxon>Sphingomonadaceae</taxon>
        <taxon>Sphingomonas</taxon>
    </lineage>
</organism>
<comment type="similarity">
    <text evidence="2">Belongs to the peptidase M13 family.</text>
</comment>
<evidence type="ECO:0000256" key="8">
    <source>
        <dbReference type="SAM" id="SignalP"/>
    </source>
</evidence>